<evidence type="ECO:0000256" key="1">
    <source>
        <dbReference type="SAM" id="SignalP"/>
    </source>
</evidence>
<feature type="signal peptide" evidence="1">
    <location>
        <begin position="1"/>
        <end position="23"/>
    </location>
</feature>
<proteinExistence type="predicted"/>
<protein>
    <submittedName>
        <fullName evidence="2">Uncharacterized protein</fullName>
    </submittedName>
</protein>
<sequence>MARKLQCFAFFLIFLSFSWLCIQQGMPRPLDTFVLHKDANEKPKSTFLKASHVDAVVVKGSIVEAPADQGIALNSTIRAL</sequence>
<evidence type="ECO:0000313" key="3">
    <source>
        <dbReference type="Proteomes" id="UP000289340"/>
    </source>
</evidence>
<dbReference type="AlphaFoldDB" id="A0A445F4J0"/>
<dbReference type="EMBL" id="QZWG01000020">
    <property type="protein sequence ID" value="RZB43660.1"/>
    <property type="molecule type" value="Genomic_DNA"/>
</dbReference>
<dbReference type="Proteomes" id="UP000289340">
    <property type="component" value="Chromosome 20"/>
</dbReference>
<organism evidence="2 3">
    <name type="scientific">Glycine soja</name>
    <name type="common">Wild soybean</name>
    <dbReference type="NCBI Taxonomy" id="3848"/>
    <lineage>
        <taxon>Eukaryota</taxon>
        <taxon>Viridiplantae</taxon>
        <taxon>Streptophyta</taxon>
        <taxon>Embryophyta</taxon>
        <taxon>Tracheophyta</taxon>
        <taxon>Spermatophyta</taxon>
        <taxon>Magnoliopsida</taxon>
        <taxon>eudicotyledons</taxon>
        <taxon>Gunneridae</taxon>
        <taxon>Pentapetalae</taxon>
        <taxon>rosids</taxon>
        <taxon>fabids</taxon>
        <taxon>Fabales</taxon>
        <taxon>Fabaceae</taxon>
        <taxon>Papilionoideae</taxon>
        <taxon>50 kb inversion clade</taxon>
        <taxon>NPAAA clade</taxon>
        <taxon>indigoferoid/millettioid clade</taxon>
        <taxon>Phaseoleae</taxon>
        <taxon>Glycine</taxon>
        <taxon>Glycine subgen. Soja</taxon>
    </lineage>
</organism>
<comment type="caution">
    <text evidence="2">The sequence shown here is derived from an EMBL/GenBank/DDBJ whole genome shotgun (WGS) entry which is preliminary data.</text>
</comment>
<reference evidence="2 3" key="1">
    <citation type="submission" date="2018-09" db="EMBL/GenBank/DDBJ databases">
        <title>A high-quality reference genome of wild soybean provides a powerful tool to mine soybean genomes.</title>
        <authorList>
            <person name="Xie M."/>
            <person name="Chung C.Y.L."/>
            <person name="Li M.-W."/>
            <person name="Wong F.-L."/>
            <person name="Chan T.-F."/>
            <person name="Lam H.-M."/>
        </authorList>
    </citation>
    <scope>NUCLEOTIDE SEQUENCE [LARGE SCALE GENOMIC DNA]</scope>
    <source>
        <strain evidence="3">cv. W05</strain>
        <tissue evidence="2">Hypocotyl of etiolated seedlings</tissue>
    </source>
</reference>
<name>A0A445F4J0_GLYSO</name>
<evidence type="ECO:0000313" key="2">
    <source>
        <dbReference type="EMBL" id="RZB43660.1"/>
    </source>
</evidence>
<accession>A0A445F4J0</accession>
<feature type="chain" id="PRO_5019518541" evidence="1">
    <location>
        <begin position="24"/>
        <end position="80"/>
    </location>
</feature>
<gene>
    <name evidence="2" type="ORF">D0Y65_053950</name>
</gene>
<keyword evidence="3" id="KW-1185">Reference proteome</keyword>
<keyword evidence="1" id="KW-0732">Signal</keyword>